<proteinExistence type="predicted"/>
<dbReference type="PANTHER" id="PTHR43498:SF1">
    <property type="entry name" value="COB--COM HETERODISULFIDE REDUCTASE IRON-SULFUR SUBUNIT A"/>
    <property type="match status" value="1"/>
</dbReference>
<evidence type="ECO:0000256" key="3">
    <source>
        <dbReference type="ARBA" id="ARBA00023002"/>
    </source>
</evidence>
<organism evidence="6 7">
    <name type="scientific">Flavilitoribacter nigricans (strain ATCC 23147 / DSM 23189 / NBRC 102662 / NCIMB 1420 / SS-2)</name>
    <name type="common">Lewinella nigricans</name>
    <dbReference type="NCBI Taxonomy" id="1122177"/>
    <lineage>
        <taxon>Bacteria</taxon>
        <taxon>Pseudomonadati</taxon>
        <taxon>Bacteroidota</taxon>
        <taxon>Saprospiria</taxon>
        <taxon>Saprospirales</taxon>
        <taxon>Lewinellaceae</taxon>
        <taxon>Flavilitoribacter</taxon>
    </lineage>
</organism>
<dbReference type="RefSeq" id="WP_099148379.1">
    <property type="nucleotide sequence ID" value="NZ_PDUD01000002.1"/>
</dbReference>
<evidence type="ECO:0000256" key="1">
    <source>
        <dbReference type="ARBA" id="ARBA00022485"/>
    </source>
</evidence>
<dbReference type="AlphaFoldDB" id="A0A2D0NII1"/>
<dbReference type="InterPro" id="IPR036188">
    <property type="entry name" value="FAD/NAD-bd_sf"/>
</dbReference>
<dbReference type="GO" id="GO:0051539">
    <property type="term" value="F:4 iron, 4 sulfur cluster binding"/>
    <property type="evidence" value="ECO:0007669"/>
    <property type="project" value="UniProtKB-KW"/>
</dbReference>
<dbReference type="SUPFAM" id="SSF51905">
    <property type="entry name" value="FAD/NAD(P)-binding domain"/>
    <property type="match status" value="1"/>
</dbReference>
<dbReference type="InterPro" id="IPR039650">
    <property type="entry name" value="HdrA-like"/>
</dbReference>
<sequence length="759" mass="85448">MIKSEFKGSRAPKEEKLEADLVIVGGGMSGVCGALTAARAGIKVVLVQDRPVLGGNASSEVRLWILGATSHMGNNNRWAREGGVIDEILVENLYRNKEGNPLILDTILLEKVSDEPNITLLLNTMVYEVEKSDDHRIDSVIGFCSQNSTRYRMQAPLFCDASGDGIIAFLSGASFRMGAEKADEFDEGFAPDVEDYGELLGHSIYFYTKDVGQPVRFVAPSYALKNAGELPRIRNFQVQDDGCRLWWVEYGGRLDTVHQSEEIKWELWRVIYGIWDHVKNSGQFPGTENLTLEWVGTIPGKRESRRFEGDYMLHQKDVVEQREHYDAVSFGGWSLDLHPADGIYSDQPGCNQWHAKGVYQIPYRCYYSKDIDNLFLAGRIISASHVAFGSSRVMGTCAHGAQAVAMAAVLAVENNWLPRDLSDPERIVLLQRALNRRGQSIPQLPSEDPDNLMRDARITADSALTLAELPFDGPWMPLQFSTGQMLPLEADTAYKFRVSVRAKRATELKVEWRTSSKIQNHTPDVTLETQIFELKPGEQEVTIMVSKTLDHRQYAFLCFEANPDLEIRGSETRISGILSVFNKHNKAVSNYGRQDPPAHIGIDAFEFWTPSRRPEGHNIAMQIQPAIACFGPENLNNGRVRPENTSNAYVADPDREQCAIDIYWPEKKTIREIVLFFDPDYDHPLESTLHGHPESVVPFCVRGYELKNCSTYTLVAVDDNHQAINRIRLDEPIETDHLQLILQRPLPTTPAALFEVMCF</sequence>
<dbReference type="OrthoDB" id="9780658at2"/>
<protein>
    <submittedName>
        <fullName evidence="6">FAD-binding dehydrogenase</fullName>
    </submittedName>
</protein>
<name>A0A2D0NII1_FLAN2</name>
<dbReference type="GO" id="GO:0016491">
    <property type="term" value="F:oxidoreductase activity"/>
    <property type="evidence" value="ECO:0007669"/>
    <property type="project" value="UniProtKB-KW"/>
</dbReference>
<evidence type="ECO:0000256" key="4">
    <source>
        <dbReference type="ARBA" id="ARBA00023004"/>
    </source>
</evidence>
<keyword evidence="4" id="KW-0408">Iron</keyword>
<keyword evidence="5" id="KW-0411">Iron-sulfur</keyword>
<keyword evidence="7" id="KW-1185">Reference proteome</keyword>
<dbReference type="Proteomes" id="UP000223913">
    <property type="component" value="Unassembled WGS sequence"/>
</dbReference>
<dbReference type="PANTHER" id="PTHR43498">
    <property type="entry name" value="FERREDOXIN:COB-COM HETERODISULFIDE REDUCTASE SUBUNIT A"/>
    <property type="match status" value="1"/>
</dbReference>
<evidence type="ECO:0000256" key="5">
    <source>
        <dbReference type="ARBA" id="ARBA00023014"/>
    </source>
</evidence>
<dbReference type="Pfam" id="PF12831">
    <property type="entry name" value="FAD_oxidored"/>
    <property type="match status" value="1"/>
</dbReference>
<evidence type="ECO:0000313" key="7">
    <source>
        <dbReference type="Proteomes" id="UP000223913"/>
    </source>
</evidence>
<dbReference type="GO" id="GO:0046872">
    <property type="term" value="F:metal ion binding"/>
    <property type="evidence" value="ECO:0007669"/>
    <property type="project" value="UniProtKB-KW"/>
</dbReference>
<keyword evidence="3" id="KW-0560">Oxidoreductase</keyword>
<evidence type="ECO:0000256" key="2">
    <source>
        <dbReference type="ARBA" id="ARBA00022723"/>
    </source>
</evidence>
<comment type="caution">
    <text evidence="6">The sequence shown here is derived from an EMBL/GenBank/DDBJ whole genome shotgun (WGS) entry which is preliminary data.</text>
</comment>
<keyword evidence="2" id="KW-0479">Metal-binding</keyword>
<gene>
    <name evidence="6" type="ORF">CRP01_02320</name>
</gene>
<reference evidence="6 7" key="1">
    <citation type="submission" date="2017-10" db="EMBL/GenBank/DDBJ databases">
        <title>The draft genome sequence of Lewinella nigricans NBRC 102662.</title>
        <authorList>
            <person name="Wang K."/>
        </authorList>
    </citation>
    <scope>NUCLEOTIDE SEQUENCE [LARGE SCALE GENOMIC DNA]</scope>
    <source>
        <strain evidence="6 7">NBRC 102662</strain>
    </source>
</reference>
<dbReference type="Gene3D" id="3.50.50.60">
    <property type="entry name" value="FAD/NAD(P)-binding domain"/>
    <property type="match status" value="1"/>
</dbReference>
<evidence type="ECO:0000313" key="6">
    <source>
        <dbReference type="EMBL" id="PHN08176.1"/>
    </source>
</evidence>
<dbReference type="EMBL" id="PDUD01000002">
    <property type="protein sequence ID" value="PHN08176.1"/>
    <property type="molecule type" value="Genomic_DNA"/>
</dbReference>
<keyword evidence="1" id="KW-0004">4Fe-4S</keyword>
<accession>A0A2D0NII1</accession>